<evidence type="ECO:0000256" key="4">
    <source>
        <dbReference type="ARBA" id="ARBA00022840"/>
    </source>
</evidence>
<dbReference type="InterPro" id="IPR003593">
    <property type="entry name" value="AAA+_ATPase"/>
</dbReference>
<feature type="domain" description="ABC transmembrane type-1" evidence="9">
    <location>
        <begin position="28"/>
        <end position="309"/>
    </location>
</feature>
<dbReference type="Pfam" id="PF00005">
    <property type="entry name" value="ABC_tran"/>
    <property type="match status" value="1"/>
</dbReference>
<keyword evidence="11" id="KW-1185">Reference proteome</keyword>
<dbReference type="GO" id="GO:0005524">
    <property type="term" value="F:ATP binding"/>
    <property type="evidence" value="ECO:0007669"/>
    <property type="project" value="UniProtKB-KW"/>
</dbReference>
<dbReference type="Gene3D" id="3.40.50.300">
    <property type="entry name" value="P-loop containing nucleotide triphosphate hydrolases"/>
    <property type="match status" value="1"/>
</dbReference>
<sequence>MPSLTSAGPAGSPPPIPLDSPRDRAFHAAVLLLCLVRTAALAMVCVELGRGVGSLIESGRLDLPLTSLLLWTILAALSDAGRILVENTGATAAQEDYQDRLLRHLFALGPARVSAERRGGLVALLSDGAGRIATYRQTYLASAIAGMCSPIIVLIVIGFWGDPVTCGWLCLALPVLPLIMGLFSHVTRGVSASSRKTRARLAARYLDALQGLESLTITGAAPRVSTELSELGERNRQKVMKVLASNQLILFIIDAGFYLAFITVAAVLSIARLGSGAITPTQAITTCLLSLLLLAPMGEIGGFFYVGMAGRANQRAFRAFLSTPLPEGNAASARGDASAPDRRAPELRLRGVSFSYPGAAETALSVLDMEVAPGEFLAITGRSGVGKSTLAHLLSGELRPSSGEILIGGEGASPSMMRDLSAVVAQRTWLFADSIRGNLSLSRPDASEEELWEALRQARLDEEVRSFPEGLDTRIGEGGAGLSGGQAQRLSLARALVSGRRLLILDEPSAHIDRDSEAALMDSLRDLRGSHTIVMVTHRTETLRSCDRVVRLSSEPGRPHSTSSTQEDTSC</sequence>
<evidence type="ECO:0000256" key="7">
    <source>
        <dbReference type="SAM" id="Phobius"/>
    </source>
</evidence>
<evidence type="ECO:0000259" key="9">
    <source>
        <dbReference type="PROSITE" id="PS50929"/>
    </source>
</evidence>
<evidence type="ECO:0000313" key="10">
    <source>
        <dbReference type="EMBL" id="MCF4006375.1"/>
    </source>
</evidence>
<dbReference type="GO" id="GO:0016887">
    <property type="term" value="F:ATP hydrolysis activity"/>
    <property type="evidence" value="ECO:0007669"/>
    <property type="project" value="InterPro"/>
</dbReference>
<dbReference type="RefSeq" id="WP_236118181.1">
    <property type="nucleotide sequence ID" value="NZ_JAKGSI010000002.1"/>
</dbReference>
<evidence type="ECO:0000256" key="2">
    <source>
        <dbReference type="ARBA" id="ARBA00022692"/>
    </source>
</evidence>
<evidence type="ECO:0000256" key="3">
    <source>
        <dbReference type="ARBA" id="ARBA00022741"/>
    </source>
</evidence>
<dbReference type="SUPFAM" id="SSF90123">
    <property type="entry name" value="ABC transporter transmembrane region"/>
    <property type="match status" value="1"/>
</dbReference>
<dbReference type="GO" id="GO:0005886">
    <property type="term" value="C:plasma membrane"/>
    <property type="evidence" value="ECO:0007669"/>
    <property type="project" value="UniProtKB-SubCell"/>
</dbReference>
<dbReference type="Pfam" id="PF00664">
    <property type="entry name" value="ABC_membrane"/>
    <property type="match status" value="1"/>
</dbReference>
<dbReference type="AlphaFoldDB" id="A0A9X1QST6"/>
<evidence type="ECO:0000256" key="1">
    <source>
        <dbReference type="ARBA" id="ARBA00004651"/>
    </source>
</evidence>
<dbReference type="PANTHER" id="PTHR24221:SF590">
    <property type="entry name" value="COMPONENT LINKED WITH THE ASSEMBLY OF CYTOCHROME' TRANSPORT TRANSMEMBRANE ATP-BINDING PROTEIN ABC TRANSPORTER CYDD-RELATED"/>
    <property type="match status" value="1"/>
</dbReference>
<keyword evidence="2 7" id="KW-0812">Transmembrane</keyword>
<comment type="caution">
    <text evidence="10">The sequence shown here is derived from an EMBL/GenBank/DDBJ whole genome shotgun (WGS) entry which is preliminary data.</text>
</comment>
<feature type="transmembrane region" description="Helical" evidence="7">
    <location>
        <begin position="25"/>
        <end position="46"/>
    </location>
</feature>
<keyword evidence="6 7" id="KW-0472">Membrane</keyword>
<keyword evidence="5 7" id="KW-1133">Transmembrane helix</keyword>
<dbReference type="PANTHER" id="PTHR24221">
    <property type="entry name" value="ATP-BINDING CASSETTE SUB-FAMILY B"/>
    <property type="match status" value="1"/>
</dbReference>
<feature type="transmembrane region" description="Helical" evidence="7">
    <location>
        <begin position="139"/>
        <end position="160"/>
    </location>
</feature>
<dbReference type="EMBL" id="JAKGSI010000002">
    <property type="protein sequence ID" value="MCF4006375.1"/>
    <property type="molecule type" value="Genomic_DNA"/>
</dbReference>
<dbReference type="Gene3D" id="1.20.1560.10">
    <property type="entry name" value="ABC transporter type 1, transmembrane domain"/>
    <property type="match status" value="1"/>
</dbReference>
<dbReference type="SMART" id="SM00382">
    <property type="entry name" value="AAA"/>
    <property type="match status" value="1"/>
</dbReference>
<dbReference type="GO" id="GO:0140359">
    <property type="term" value="F:ABC-type transporter activity"/>
    <property type="evidence" value="ECO:0007669"/>
    <property type="project" value="InterPro"/>
</dbReference>
<organism evidence="10 11">
    <name type="scientific">Corynebacterium uropygiale</name>
    <dbReference type="NCBI Taxonomy" id="1775911"/>
    <lineage>
        <taxon>Bacteria</taxon>
        <taxon>Bacillati</taxon>
        <taxon>Actinomycetota</taxon>
        <taxon>Actinomycetes</taxon>
        <taxon>Mycobacteriales</taxon>
        <taxon>Corynebacteriaceae</taxon>
        <taxon>Corynebacterium</taxon>
    </lineage>
</organism>
<evidence type="ECO:0000313" key="11">
    <source>
        <dbReference type="Proteomes" id="UP001139336"/>
    </source>
</evidence>
<keyword evidence="3" id="KW-0547">Nucleotide-binding</keyword>
<comment type="subcellular location">
    <subcellularLocation>
        <location evidence="1">Cell membrane</location>
        <topology evidence="1">Multi-pass membrane protein</topology>
    </subcellularLocation>
</comment>
<dbReference type="CDD" id="cd03228">
    <property type="entry name" value="ABCC_MRP_Like"/>
    <property type="match status" value="1"/>
</dbReference>
<dbReference type="InterPro" id="IPR011527">
    <property type="entry name" value="ABC1_TM_dom"/>
</dbReference>
<evidence type="ECO:0000256" key="5">
    <source>
        <dbReference type="ARBA" id="ARBA00022989"/>
    </source>
</evidence>
<dbReference type="InterPro" id="IPR003439">
    <property type="entry name" value="ABC_transporter-like_ATP-bd"/>
</dbReference>
<gene>
    <name evidence="10" type="ORF">L1O03_04160</name>
</gene>
<name>A0A9X1QST6_9CORY</name>
<dbReference type="PROSITE" id="PS50929">
    <property type="entry name" value="ABC_TM1F"/>
    <property type="match status" value="1"/>
</dbReference>
<dbReference type="PROSITE" id="PS00211">
    <property type="entry name" value="ABC_TRANSPORTER_1"/>
    <property type="match status" value="1"/>
</dbReference>
<dbReference type="InterPro" id="IPR027417">
    <property type="entry name" value="P-loop_NTPase"/>
</dbReference>
<evidence type="ECO:0000256" key="6">
    <source>
        <dbReference type="ARBA" id="ARBA00023136"/>
    </source>
</evidence>
<dbReference type="InterPro" id="IPR039421">
    <property type="entry name" value="Type_1_exporter"/>
</dbReference>
<dbReference type="PROSITE" id="PS50893">
    <property type="entry name" value="ABC_TRANSPORTER_2"/>
    <property type="match status" value="1"/>
</dbReference>
<proteinExistence type="predicted"/>
<feature type="transmembrane region" description="Helical" evidence="7">
    <location>
        <begin position="166"/>
        <end position="186"/>
    </location>
</feature>
<dbReference type="Proteomes" id="UP001139336">
    <property type="component" value="Unassembled WGS sequence"/>
</dbReference>
<keyword evidence="4 10" id="KW-0067">ATP-binding</keyword>
<dbReference type="InterPro" id="IPR036640">
    <property type="entry name" value="ABC1_TM_sf"/>
</dbReference>
<reference evidence="10" key="1">
    <citation type="submission" date="2022-01" db="EMBL/GenBank/DDBJ databases">
        <title>Corynebacterium sp. nov isolated from isolated from the feces of the greater white-fronted geese (Anser albifrons) at Poyang Lake, PR China.</title>
        <authorList>
            <person name="Liu Q."/>
        </authorList>
    </citation>
    <scope>NUCLEOTIDE SEQUENCE</scope>
    <source>
        <strain evidence="10">JCM 32435</strain>
    </source>
</reference>
<evidence type="ECO:0000259" key="8">
    <source>
        <dbReference type="PROSITE" id="PS50893"/>
    </source>
</evidence>
<dbReference type="SUPFAM" id="SSF52540">
    <property type="entry name" value="P-loop containing nucleoside triphosphate hydrolases"/>
    <property type="match status" value="1"/>
</dbReference>
<dbReference type="InterPro" id="IPR017871">
    <property type="entry name" value="ABC_transporter-like_CS"/>
</dbReference>
<feature type="domain" description="ABC transporter" evidence="8">
    <location>
        <begin position="347"/>
        <end position="568"/>
    </location>
</feature>
<protein>
    <submittedName>
        <fullName evidence="10">ATP-binding cassette domain-containing protein</fullName>
    </submittedName>
</protein>
<feature type="transmembrane region" description="Helical" evidence="7">
    <location>
        <begin position="248"/>
        <end position="271"/>
    </location>
</feature>
<feature type="transmembrane region" description="Helical" evidence="7">
    <location>
        <begin position="283"/>
        <end position="308"/>
    </location>
</feature>
<accession>A0A9X1QST6</accession>